<evidence type="ECO:0000313" key="1">
    <source>
        <dbReference type="EMBL" id="CAG5001943.1"/>
    </source>
</evidence>
<dbReference type="EMBL" id="CAJRAF010000002">
    <property type="protein sequence ID" value="CAG5001943.1"/>
    <property type="molecule type" value="Genomic_DNA"/>
</dbReference>
<name>A0A916JCQ0_9BACT</name>
<gene>
    <name evidence="1" type="ORF">DYBT9275_02772</name>
</gene>
<reference evidence="1" key="1">
    <citation type="submission" date="2021-04" db="EMBL/GenBank/DDBJ databases">
        <authorList>
            <person name="Rodrigo-Torres L."/>
            <person name="Arahal R. D."/>
            <person name="Lucena T."/>
        </authorList>
    </citation>
    <scope>NUCLEOTIDE SEQUENCE</scope>
    <source>
        <strain evidence="1">CECT 9275</strain>
    </source>
</reference>
<evidence type="ECO:0000313" key="2">
    <source>
        <dbReference type="Proteomes" id="UP000680038"/>
    </source>
</evidence>
<dbReference type="Proteomes" id="UP000680038">
    <property type="component" value="Unassembled WGS sequence"/>
</dbReference>
<organism evidence="1 2">
    <name type="scientific">Dyadobacter helix</name>
    <dbReference type="NCBI Taxonomy" id="2822344"/>
    <lineage>
        <taxon>Bacteria</taxon>
        <taxon>Pseudomonadati</taxon>
        <taxon>Bacteroidota</taxon>
        <taxon>Cytophagia</taxon>
        <taxon>Cytophagales</taxon>
        <taxon>Spirosomataceae</taxon>
        <taxon>Dyadobacter</taxon>
    </lineage>
</organism>
<dbReference type="AlphaFoldDB" id="A0A916JCQ0"/>
<comment type="caution">
    <text evidence="1">The sequence shown here is derived from an EMBL/GenBank/DDBJ whole genome shotgun (WGS) entry which is preliminary data.</text>
</comment>
<keyword evidence="2" id="KW-1185">Reference proteome</keyword>
<sequence length="88" mass="10052">MYILVRDVVEKCTENCEGVKLSQICEKANAAESIKVDFFGIIQVTDDFLFGFLSQLKNTETSLTQLQYVRTPAYIRRKIQKVCQVVGQ</sequence>
<evidence type="ECO:0008006" key="3">
    <source>
        <dbReference type="Google" id="ProtNLM"/>
    </source>
</evidence>
<protein>
    <recommendedName>
        <fullName evidence="3">DUF4325 domain-containing protein</fullName>
    </recommendedName>
</protein>
<proteinExistence type="predicted"/>
<accession>A0A916JCQ0</accession>